<evidence type="ECO:0000256" key="4">
    <source>
        <dbReference type="ARBA" id="ARBA00022679"/>
    </source>
</evidence>
<comment type="similarity">
    <text evidence="2 8">Belongs to the UDP-glycosyltransferase family.</text>
</comment>
<evidence type="ECO:0000256" key="9">
    <source>
        <dbReference type="SAM" id="Phobius"/>
    </source>
</evidence>
<evidence type="ECO:0000256" key="8">
    <source>
        <dbReference type="RuleBase" id="RU003718"/>
    </source>
</evidence>
<comment type="subcellular location">
    <subcellularLocation>
        <location evidence="1">Membrane</location>
    </subcellularLocation>
</comment>
<dbReference type="FunFam" id="3.40.50.2000:FF:000001">
    <property type="entry name" value="UDP-glucuronosyltransferase"/>
    <property type="match status" value="1"/>
</dbReference>
<keyword evidence="7 9" id="KW-0472">Membrane</keyword>
<feature type="signal peptide" evidence="10">
    <location>
        <begin position="1"/>
        <end position="34"/>
    </location>
</feature>
<evidence type="ECO:0000256" key="3">
    <source>
        <dbReference type="ARBA" id="ARBA00022676"/>
    </source>
</evidence>
<dbReference type="PROSITE" id="PS00375">
    <property type="entry name" value="UDPGT"/>
    <property type="match status" value="1"/>
</dbReference>
<dbReference type="GO" id="GO:0016020">
    <property type="term" value="C:membrane"/>
    <property type="evidence" value="ECO:0007669"/>
    <property type="project" value="UniProtKB-SubCell"/>
</dbReference>
<dbReference type="InterPro" id="IPR035595">
    <property type="entry name" value="UDP_glycos_trans_CS"/>
</dbReference>
<keyword evidence="12" id="KW-1185">Reference proteome</keyword>
<dbReference type="InterPro" id="IPR050271">
    <property type="entry name" value="UDP-glycosyltransferase"/>
</dbReference>
<keyword evidence="4 8" id="KW-0808">Transferase</keyword>
<evidence type="ECO:0000256" key="5">
    <source>
        <dbReference type="ARBA" id="ARBA00022692"/>
    </source>
</evidence>
<keyword evidence="3 8" id="KW-0328">Glycosyltransferase</keyword>
<feature type="chain" id="PRO_5035855664" description="Glucuronosyltransferase" evidence="10">
    <location>
        <begin position="35"/>
        <end position="542"/>
    </location>
</feature>
<evidence type="ECO:0000256" key="7">
    <source>
        <dbReference type="ARBA" id="ARBA00023136"/>
    </source>
</evidence>
<dbReference type="AlphaFoldDB" id="A0A8T2N925"/>
<evidence type="ECO:0000313" key="11">
    <source>
        <dbReference type="EMBL" id="KAG9335161.1"/>
    </source>
</evidence>
<proteinExistence type="inferred from homology"/>
<name>A0A8T2N925_9TELE</name>
<dbReference type="PANTHER" id="PTHR48043">
    <property type="entry name" value="EG:EG0003.4 PROTEIN-RELATED"/>
    <property type="match status" value="1"/>
</dbReference>
<evidence type="ECO:0000256" key="2">
    <source>
        <dbReference type="ARBA" id="ARBA00009995"/>
    </source>
</evidence>
<dbReference type="EMBL" id="JAFBMS010000128">
    <property type="protein sequence ID" value="KAG9335161.1"/>
    <property type="molecule type" value="Genomic_DNA"/>
</dbReference>
<evidence type="ECO:0000313" key="12">
    <source>
        <dbReference type="Proteomes" id="UP000824540"/>
    </source>
</evidence>
<dbReference type="PANTHER" id="PTHR48043:SF120">
    <property type="entry name" value="UDP GLUCURONOSYLTRANSFERASE 5 FAMILY, POLYPEPTIDE E1 ISOFORM X1"/>
    <property type="match status" value="1"/>
</dbReference>
<dbReference type="GO" id="GO:0008194">
    <property type="term" value="F:UDP-glycosyltransferase activity"/>
    <property type="evidence" value="ECO:0007669"/>
    <property type="project" value="InterPro"/>
</dbReference>
<sequence length="542" mass="60500">MVQSCAATRRLLRPNGLVLLLAGLCVLFGKESQAGRILVYPVDGSHWLNMNVLLRELHQRGHTLTVVRSSTSWYVPESAPHFSTVTVPMSHASSLEDPEYMTDFLKRNLDLRQGNGSVWAFVSLHREILSMLSEAHQSSAQMIHLILRNSTLVEELERMRFDLMLTDPGFPGGVVLGRYLGLPLVFNVRWITNAEGHFAIAPSPLSYIPTIGSHVSERMSFANKLKNLLHYGIGVYIDLVITRPLYQGVCEEFLGPDTNIYSLIQGADLWLMRVDFVFEFPRPTMPNVVYMGGFQCRPAQPLPPELEEFVQSSGEHGVVVMSLGTLLGALQPPISEIIASAFARLPQKVVWRHLGARPSTLGNNTLLLDWLPQNDLLGHPKTRAFVTHGGTNGLYEAIYHGVPVLGLPLIFDQQDNMVRIEARQAGIVLDVTTLEVDSLTQALKDVLNEQKPYRENMRRLSRLHHDQPLKPMDSALFWVEFVMRNKGAAHLCSESYRMPWYAYHNLDVLALLLSSATALLLLISAICRAASISSRTKNGAGL</sequence>
<dbReference type="CDD" id="cd03784">
    <property type="entry name" value="GT1_Gtf-like"/>
    <property type="match status" value="1"/>
</dbReference>
<dbReference type="OrthoDB" id="5835829at2759"/>
<evidence type="ECO:0000256" key="6">
    <source>
        <dbReference type="ARBA" id="ARBA00022989"/>
    </source>
</evidence>
<dbReference type="Gene3D" id="3.40.50.2000">
    <property type="entry name" value="Glycogen Phosphorylase B"/>
    <property type="match status" value="2"/>
</dbReference>
<protein>
    <recommendedName>
        <fullName evidence="13">Glucuronosyltransferase</fullName>
    </recommendedName>
</protein>
<keyword evidence="10" id="KW-0732">Signal</keyword>
<keyword evidence="6 9" id="KW-1133">Transmembrane helix</keyword>
<dbReference type="Proteomes" id="UP000824540">
    <property type="component" value="Unassembled WGS sequence"/>
</dbReference>
<accession>A0A8T2N925</accession>
<evidence type="ECO:0008006" key="13">
    <source>
        <dbReference type="Google" id="ProtNLM"/>
    </source>
</evidence>
<dbReference type="SUPFAM" id="SSF53756">
    <property type="entry name" value="UDP-Glycosyltransferase/glycogen phosphorylase"/>
    <property type="match status" value="1"/>
</dbReference>
<evidence type="ECO:0000256" key="1">
    <source>
        <dbReference type="ARBA" id="ARBA00004370"/>
    </source>
</evidence>
<evidence type="ECO:0000256" key="10">
    <source>
        <dbReference type="SAM" id="SignalP"/>
    </source>
</evidence>
<keyword evidence="5 9" id="KW-0812">Transmembrane</keyword>
<feature type="transmembrane region" description="Helical" evidence="9">
    <location>
        <begin position="508"/>
        <end position="527"/>
    </location>
</feature>
<gene>
    <name evidence="11" type="ORF">JZ751_005634</name>
</gene>
<dbReference type="InterPro" id="IPR002213">
    <property type="entry name" value="UDP_glucos_trans"/>
</dbReference>
<dbReference type="Pfam" id="PF00201">
    <property type="entry name" value="UDPGT"/>
    <property type="match status" value="1"/>
</dbReference>
<reference evidence="11" key="1">
    <citation type="thesis" date="2021" institute="BYU ScholarsArchive" country="Provo, UT, USA">
        <title>Applications of and Algorithms for Genome Assembly and Genomic Analyses with an Emphasis on Marine Teleosts.</title>
        <authorList>
            <person name="Pickett B.D."/>
        </authorList>
    </citation>
    <scope>NUCLEOTIDE SEQUENCE</scope>
    <source>
        <strain evidence="11">HI-2016</strain>
    </source>
</reference>
<organism evidence="11 12">
    <name type="scientific">Albula glossodonta</name>
    <name type="common">roundjaw bonefish</name>
    <dbReference type="NCBI Taxonomy" id="121402"/>
    <lineage>
        <taxon>Eukaryota</taxon>
        <taxon>Metazoa</taxon>
        <taxon>Chordata</taxon>
        <taxon>Craniata</taxon>
        <taxon>Vertebrata</taxon>
        <taxon>Euteleostomi</taxon>
        <taxon>Actinopterygii</taxon>
        <taxon>Neopterygii</taxon>
        <taxon>Teleostei</taxon>
        <taxon>Albuliformes</taxon>
        <taxon>Albulidae</taxon>
        <taxon>Albula</taxon>
    </lineage>
</organism>
<comment type="caution">
    <text evidence="11">The sequence shown here is derived from an EMBL/GenBank/DDBJ whole genome shotgun (WGS) entry which is preliminary data.</text>
</comment>